<dbReference type="OrthoDB" id="2160351at2759"/>
<protein>
    <recommendedName>
        <fullName evidence="3">ATP-dependent DNA ligase family profile domain-containing protein</fullName>
    </recommendedName>
</protein>
<dbReference type="Proteomes" id="UP000326565">
    <property type="component" value="Unassembled WGS sequence"/>
</dbReference>
<organism evidence="1 2">
    <name type="scientific">Aspergillus leporis</name>
    <dbReference type="NCBI Taxonomy" id="41062"/>
    <lineage>
        <taxon>Eukaryota</taxon>
        <taxon>Fungi</taxon>
        <taxon>Dikarya</taxon>
        <taxon>Ascomycota</taxon>
        <taxon>Pezizomycotina</taxon>
        <taxon>Eurotiomycetes</taxon>
        <taxon>Eurotiomycetidae</taxon>
        <taxon>Eurotiales</taxon>
        <taxon>Aspergillaceae</taxon>
        <taxon>Aspergillus</taxon>
        <taxon>Aspergillus subgen. Circumdati</taxon>
    </lineage>
</organism>
<evidence type="ECO:0008006" key="3">
    <source>
        <dbReference type="Google" id="ProtNLM"/>
    </source>
</evidence>
<accession>A0A5N5WWI1</accession>
<evidence type="ECO:0000313" key="2">
    <source>
        <dbReference type="Proteomes" id="UP000326565"/>
    </source>
</evidence>
<name>A0A5N5WWI1_9EURO</name>
<gene>
    <name evidence="1" type="ORF">BDV29DRAFT_179150</name>
</gene>
<evidence type="ECO:0000313" key="1">
    <source>
        <dbReference type="EMBL" id="KAB8071490.1"/>
    </source>
</evidence>
<reference evidence="1 2" key="1">
    <citation type="submission" date="2019-04" db="EMBL/GenBank/DDBJ databases">
        <title>Friends and foes A comparative genomics study of 23 Aspergillus species from section Flavi.</title>
        <authorList>
            <consortium name="DOE Joint Genome Institute"/>
            <person name="Kjaerbolling I."/>
            <person name="Vesth T."/>
            <person name="Frisvad J.C."/>
            <person name="Nybo J.L."/>
            <person name="Theobald S."/>
            <person name="Kildgaard S."/>
            <person name="Isbrandt T."/>
            <person name="Kuo A."/>
            <person name="Sato A."/>
            <person name="Lyhne E.K."/>
            <person name="Kogle M.E."/>
            <person name="Wiebenga A."/>
            <person name="Kun R.S."/>
            <person name="Lubbers R.J."/>
            <person name="Makela M.R."/>
            <person name="Barry K."/>
            <person name="Chovatia M."/>
            <person name="Clum A."/>
            <person name="Daum C."/>
            <person name="Haridas S."/>
            <person name="He G."/>
            <person name="LaButti K."/>
            <person name="Lipzen A."/>
            <person name="Mondo S."/>
            <person name="Riley R."/>
            <person name="Salamov A."/>
            <person name="Simmons B.A."/>
            <person name="Magnuson J.K."/>
            <person name="Henrissat B."/>
            <person name="Mortensen U.H."/>
            <person name="Larsen T.O."/>
            <person name="Devries R.P."/>
            <person name="Grigoriev I.V."/>
            <person name="Machida M."/>
            <person name="Baker S.E."/>
            <person name="Andersen M.R."/>
        </authorList>
    </citation>
    <scope>NUCLEOTIDE SEQUENCE [LARGE SCALE GENOMIC DNA]</scope>
    <source>
        <strain evidence="1 2">CBS 151.66</strain>
    </source>
</reference>
<sequence>MGERLMIVLYDAMLLDDLFCARQSQDKRRHLLERLVHRIPGQAEVGSRQVIRFSSADTAESLRKAFSLQCNAIAQRWEGLVLKGLSAHTGCPPKLVRSNVLINES</sequence>
<dbReference type="Gene3D" id="3.30.470.30">
    <property type="entry name" value="DNA ligase/mRNA capping enzyme"/>
    <property type="match status" value="1"/>
</dbReference>
<dbReference type="EMBL" id="ML732271">
    <property type="protein sequence ID" value="KAB8071490.1"/>
    <property type="molecule type" value="Genomic_DNA"/>
</dbReference>
<dbReference type="AlphaFoldDB" id="A0A5N5WWI1"/>
<proteinExistence type="predicted"/>
<dbReference type="SUPFAM" id="SSF56091">
    <property type="entry name" value="DNA ligase/mRNA capping enzyme, catalytic domain"/>
    <property type="match status" value="1"/>
</dbReference>
<keyword evidence="2" id="KW-1185">Reference proteome</keyword>